<dbReference type="RefSeq" id="WP_028482634.1">
    <property type="nucleotide sequence ID" value="NZ_LVVZ01000041.1"/>
</dbReference>
<dbReference type="Proteomes" id="UP000185783">
    <property type="component" value="Unassembled WGS sequence"/>
</dbReference>
<protein>
    <recommendedName>
        <fullName evidence="3">Fluoroacetyl-CoA-specific thioesterase-like domain-containing protein</fullName>
    </recommendedName>
</protein>
<dbReference type="InterPro" id="IPR029069">
    <property type="entry name" value="HotDog_dom_sf"/>
</dbReference>
<name>A0A1U7JCY2_9HYPH</name>
<feature type="active site" evidence="1">
    <location>
        <position position="42"/>
    </location>
</feature>
<dbReference type="PANTHER" id="PTHR36934">
    <property type="entry name" value="BLR0278 PROTEIN"/>
    <property type="match status" value="1"/>
</dbReference>
<gene>
    <name evidence="4" type="ORF">A3843_18260</name>
</gene>
<organism evidence="4 5">
    <name type="scientific">Pseudovibrio exalbescens</name>
    <dbReference type="NCBI Taxonomy" id="197461"/>
    <lineage>
        <taxon>Bacteria</taxon>
        <taxon>Pseudomonadati</taxon>
        <taxon>Pseudomonadota</taxon>
        <taxon>Alphaproteobacteria</taxon>
        <taxon>Hyphomicrobiales</taxon>
        <taxon>Stappiaceae</taxon>
        <taxon>Pseudovibrio</taxon>
    </lineage>
</organism>
<dbReference type="SUPFAM" id="SSF54637">
    <property type="entry name" value="Thioesterase/thiol ester dehydrase-isomerase"/>
    <property type="match status" value="1"/>
</dbReference>
<proteinExistence type="predicted"/>
<dbReference type="Gene3D" id="3.10.129.10">
    <property type="entry name" value="Hotdog Thioesterase"/>
    <property type="match status" value="1"/>
</dbReference>
<comment type="caution">
    <text evidence="4">The sequence shown here is derived from an EMBL/GenBank/DDBJ whole genome shotgun (WGS) entry which is preliminary data.</text>
</comment>
<dbReference type="Pfam" id="PF22636">
    <property type="entry name" value="FlK"/>
    <property type="match status" value="1"/>
</dbReference>
<sequence>MRDTLKIGDEFTFEYVVDANKTVPNLYPESEEYRKMPEVFATGFMVGLLEWCCIEALHPHLDEGEGSLGTFISTSHCAPTPPGMKVTVTARCVEIRNSNNVFWEVVARDELEVIAEGRHGRHVIQTDRFLARVDKKKQTLERSAA</sequence>
<feature type="binding site" evidence="2">
    <location>
        <position position="69"/>
    </location>
    <ligand>
        <name>substrate</name>
    </ligand>
</feature>
<dbReference type="OrthoDB" id="6902891at2"/>
<evidence type="ECO:0000313" key="5">
    <source>
        <dbReference type="Proteomes" id="UP000185783"/>
    </source>
</evidence>
<evidence type="ECO:0000259" key="3">
    <source>
        <dbReference type="Pfam" id="PF22636"/>
    </source>
</evidence>
<dbReference type="PIRSF" id="PIRSF014972">
    <property type="entry name" value="FlK"/>
    <property type="match status" value="1"/>
</dbReference>
<dbReference type="STRING" id="197461.A3843_18260"/>
<dbReference type="AlphaFoldDB" id="A0A1U7JCY2"/>
<dbReference type="PANTHER" id="PTHR36934:SF1">
    <property type="entry name" value="THIOESTERASE DOMAIN-CONTAINING PROTEIN"/>
    <property type="match status" value="1"/>
</dbReference>
<accession>A0A1U7JCY2</accession>
<keyword evidence="5" id="KW-1185">Reference proteome</keyword>
<dbReference type="InterPro" id="IPR025540">
    <property type="entry name" value="FlK"/>
</dbReference>
<reference evidence="4 5" key="1">
    <citation type="submission" date="2016-03" db="EMBL/GenBank/DDBJ databases">
        <title>Genome sequence of Nesiotobacter sp. nov., a moderately halophilic alphaproteobacterium isolated from the Yellow Sea, China.</title>
        <authorList>
            <person name="Zhang G."/>
            <person name="Zhang R."/>
        </authorList>
    </citation>
    <scope>NUCLEOTIDE SEQUENCE [LARGE SCALE GENOMIC DNA]</scope>
    <source>
        <strain evidence="4 5">WB1-6</strain>
    </source>
</reference>
<dbReference type="InterPro" id="IPR054485">
    <property type="entry name" value="FlK-like_dom"/>
</dbReference>
<evidence type="ECO:0000256" key="2">
    <source>
        <dbReference type="PIRSR" id="PIRSR014972-2"/>
    </source>
</evidence>
<evidence type="ECO:0000313" key="4">
    <source>
        <dbReference type="EMBL" id="OKL42599.1"/>
    </source>
</evidence>
<feature type="active site" evidence="1">
    <location>
        <position position="76"/>
    </location>
</feature>
<feature type="active site" evidence="1">
    <location>
        <position position="50"/>
    </location>
</feature>
<feature type="domain" description="Fluoroacetyl-CoA-specific thioesterase-like" evidence="3">
    <location>
        <begin position="33"/>
        <end position="126"/>
    </location>
</feature>
<feature type="binding site" evidence="2">
    <location>
        <position position="121"/>
    </location>
    <ligand>
        <name>substrate</name>
    </ligand>
</feature>
<evidence type="ECO:0000256" key="1">
    <source>
        <dbReference type="PIRSR" id="PIRSR014972-1"/>
    </source>
</evidence>
<dbReference type="EMBL" id="LVVZ01000041">
    <property type="protein sequence ID" value="OKL42599.1"/>
    <property type="molecule type" value="Genomic_DNA"/>
</dbReference>